<feature type="region of interest" description="Disordered" evidence="1">
    <location>
        <begin position="1"/>
        <end position="95"/>
    </location>
</feature>
<organism evidence="2 3">
    <name type="scientific">Halorubellus litoreus</name>
    <dbReference type="NCBI Taxonomy" id="755308"/>
    <lineage>
        <taxon>Archaea</taxon>
        <taxon>Methanobacteriati</taxon>
        <taxon>Methanobacteriota</taxon>
        <taxon>Stenosarchaea group</taxon>
        <taxon>Halobacteria</taxon>
        <taxon>Halobacteriales</taxon>
        <taxon>Halorubellaceae</taxon>
        <taxon>Halorubellus</taxon>
    </lineage>
</organism>
<dbReference type="InterPro" id="IPR055923">
    <property type="entry name" value="DUF7500"/>
</dbReference>
<feature type="compositionally biased region" description="Basic and acidic residues" evidence="1">
    <location>
        <begin position="12"/>
        <end position="24"/>
    </location>
</feature>
<proteinExistence type="predicted"/>
<evidence type="ECO:0000313" key="2">
    <source>
        <dbReference type="EMBL" id="MFC6954122.1"/>
    </source>
</evidence>
<dbReference type="EMBL" id="JBHSXN010000002">
    <property type="protein sequence ID" value="MFC6954122.1"/>
    <property type="molecule type" value="Genomic_DNA"/>
</dbReference>
<feature type="compositionally biased region" description="Basic and acidic residues" evidence="1">
    <location>
        <begin position="41"/>
        <end position="51"/>
    </location>
</feature>
<sequence>MTTNEPDTNDTTPERARSDGRSSERSGGVLSPDELALDDDEHVRQLDDDRYLVSTGGTGSSASGGRARQTRSDGGQVVTDGSPSPTDALAQSSAGFGVDLAVKTEAGVSRRRVTSNDIREVFTEMLRWYALQLDSDADPAETLAVLRAASELDF</sequence>
<reference evidence="2 3" key="1">
    <citation type="journal article" date="2019" name="Int. J. Syst. Evol. Microbiol.">
        <title>The Global Catalogue of Microorganisms (GCM) 10K type strain sequencing project: providing services to taxonomists for standard genome sequencing and annotation.</title>
        <authorList>
            <consortium name="The Broad Institute Genomics Platform"/>
            <consortium name="The Broad Institute Genome Sequencing Center for Infectious Disease"/>
            <person name="Wu L."/>
            <person name="Ma J."/>
        </authorList>
    </citation>
    <scope>NUCLEOTIDE SEQUENCE [LARGE SCALE GENOMIC DNA]</scope>
    <source>
        <strain evidence="2 3">GX26</strain>
    </source>
</reference>
<protein>
    <submittedName>
        <fullName evidence="2">Uncharacterized protein</fullName>
    </submittedName>
</protein>
<gene>
    <name evidence="2" type="ORF">ACFQGB_14755</name>
</gene>
<accession>A0ABD5VLN0</accession>
<evidence type="ECO:0000256" key="1">
    <source>
        <dbReference type="SAM" id="MobiDB-lite"/>
    </source>
</evidence>
<name>A0ABD5VLN0_9EURY</name>
<feature type="compositionally biased region" description="Polar residues" evidence="1">
    <location>
        <begin position="79"/>
        <end position="94"/>
    </location>
</feature>
<dbReference type="Proteomes" id="UP001596395">
    <property type="component" value="Unassembled WGS sequence"/>
</dbReference>
<dbReference type="AlphaFoldDB" id="A0ABD5VLN0"/>
<feature type="compositionally biased region" description="Low complexity" evidence="1">
    <location>
        <begin position="1"/>
        <end position="11"/>
    </location>
</feature>
<dbReference type="Pfam" id="PF24332">
    <property type="entry name" value="DUF7500"/>
    <property type="match status" value="2"/>
</dbReference>
<keyword evidence="3" id="KW-1185">Reference proteome</keyword>
<comment type="caution">
    <text evidence="2">The sequence shown here is derived from an EMBL/GenBank/DDBJ whole genome shotgun (WGS) entry which is preliminary data.</text>
</comment>
<evidence type="ECO:0000313" key="3">
    <source>
        <dbReference type="Proteomes" id="UP001596395"/>
    </source>
</evidence>
<dbReference type="RefSeq" id="WP_336351064.1">
    <property type="nucleotide sequence ID" value="NZ_JAZAQL010000002.1"/>
</dbReference>